<comment type="caution">
    <text evidence="13">The sequence shown here is derived from an EMBL/GenBank/DDBJ whole genome shotgun (WGS) entry which is preliminary data.</text>
</comment>
<keyword evidence="8 10" id="KW-0414">Isoprene biosynthesis</keyword>
<accession>A0A329XB35</accession>
<dbReference type="EC" id="5.3.3.2" evidence="3 10"/>
<evidence type="ECO:0000256" key="1">
    <source>
        <dbReference type="ARBA" id="ARBA00004826"/>
    </source>
</evidence>
<dbReference type="PANTHER" id="PTHR10885">
    <property type="entry name" value="ISOPENTENYL-DIPHOSPHATE DELTA-ISOMERASE"/>
    <property type="match status" value="1"/>
</dbReference>
<evidence type="ECO:0000256" key="4">
    <source>
        <dbReference type="ARBA" id="ARBA00022490"/>
    </source>
</evidence>
<dbReference type="Pfam" id="PF00293">
    <property type="entry name" value="NUDIX"/>
    <property type="match status" value="1"/>
</dbReference>
<feature type="binding site" evidence="10">
    <location>
        <position position="85"/>
    </location>
    <ligand>
        <name>Mg(2+)</name>
        <dbReference type="ChEBI" id="CHEBI:18420"/>
    </ligand>
</feature>
<sequence>MEDVILVDENDNRIGCINKIDAHLDGDYLHRAFSCFIINSKDEVYIQQRAQSKLLWPGYWSNSYCSHPRPDEEISHAVMRRVEEELGIVINEEPKFLYKFQYKEKYKDVGYEHELCHVFIVFTDALPMENPEEVSAGFFINIKDVQEYINNNEEFCTPWFKKEWADILQNYFDKLY</sequence>
<dbReference type="EMBL" id="NSCM01000004">
    <property type="protein sequence ID" value="RAX13826.1"/>
    <property type="molecule type" value="Genomic_DNA"/>
</dbReference>
<feature type="binding site" evidence="10">
    <location>
        <position position="114"/>
    </location>
    <ligand>
        <name>Mn(2+)</name>
        <dbReference type="ChEBI" id="CHEBI:29035"/>
    </ligand>
</feature>
<dbReference type="RefSeq" id="WP_112894476.1">
    <property type="nucleotide sequence ID" value="NZ_CAWNYH010000004.1"/>
</dbReference>
<proteinExistence type="inferred from homology"/>
<dbReference type="NCBIfam" id="TIGR02150">
    <property type="entry name" value="IPP_isom_1"/>
    <property type="match status" value="1"/>
</dbReference>
<feature type="domain" description="Nudix hydrolase" evidence="12">
    <location>
        <begin position="28"/>
        <end position="162"/>
    </location>
</feature>
<dbReference type="GO" id="GO:0046872">
    <property type="term" value="F:metal ion binding"/>
    <property type="evidence" value="ECO:0007669"/>
    <property type="project" value="UniProtKB-KW"/>
</dbReference>
<evidence type="ECO:0000256" key="3">
    <source>
        <dbReference type="ARBA" id="ARBA00012057"/>
    </source>
</evidence>
<dbReference type="Proteomes" id="UP000250919">
    <property type="component" value="Unassembled WGS sequence"/>
</dbReference>
<dbReference type="InterPro" id="IPR011876">
    <property type="entry name" value="IsopentenylPP_isomerase_typ1"/>
</dbReference>
<dbReference type="AlphaFoldDB" id="A0A329XB35"/>
<dbReference type="CDD" id="cd02885">
    <property type="entry name" value="NUDIX_IPP_Isomerase"/>
    <property type="match status" value="1"/>
</dbReference>
<dbReference type="GO" id="GO:0050992">
    <property type="term" value="P:dimethylallyl diphosphate biosynthetic process"/>
    <property type="evidence" value="ECO:0007669"/>
    <property type="project" value="UniProtKB-UniRule"/>
</dbReference>
<evidence type="ECO:0000256" key="9">
    <source>
        <dbReference type="ARBA" id="ARBA00023235"/>
    </source>
</evidence>
<dbReference type="SUPFAM" id="SSF55811">
    <property type="entry name" value="Nudix"/>
    <property type="match status" value="1"/>
</dbReference>
<reference evidence="13 14" key="1">
    <citation type="journal article" date="2018" name="Int. J. Syst. Evol. Microbiol.">
        <title>Whole-genome-based revisit of Photorhabdus phylogeny: proposal for the elevation of most Photorhabdus subspecies to the species level and description of one novel species Photorhabdus bodei sp. nov., and one novel subspecies Photorhabdus laumondii subsp. clarkei subsp. nov.</title>
        <authorList>
            <person name="Machado R.A.R."/>
            <person name="Wuthrich D."/>
            <person name="Kuhnert P."/>
            <person name="Arce C.C.M."/>
            <person name="Thonen L."/>
            <person name="Ruiz C."/>
            <person name="Zhang X."/>
            <person name="Robert C.A.M."/>
            <person name="Karimi J."/>
            <person name="Kamali S."/>
            <person name="Ma J."/>
            <person name="Bruggmann R."/>
            <person name="Erb M."/>
        </authorList>
    </citation>
    <scope>NUCLEOTIDE SEQUENCE [LARGE SCALE GENOMIC DNA]</scope>
    <source>
        <strain evidence="13 14">LJ24-63</strain>
    </source>
</reference>
<dbReference type="InterPro" id="IPR015797">
    <property type="entry name" value="NUDIX_hydrolase-like_dom_sf"/>
</dbReference>
<evidence type="ECO:0000256" key="2">
    <source>
        <dbReference type="ARBA" id="ARBA00007579"/>
    </source>
</evidence>
<organism evidence="13 14">
    <name type="scientific">Photorhabdus bodei</name>
    <dbReference type="NCBI Taxonomy" id="2029681"/>
    <lineage>
        <taxon>Bacteria</taxon>
        <taxon>Pseudomonadati</taxon>
        <taxon>Pseudomonadota</taxon>
        <taxon>Gammaproteobacteria</taxon>
        <taxon>Enterobacterales</taxon>
        <taxon>Morganellaceae</taxon>
        <taxon>Photorhabdus</taxon>
    </lineage>
</organism>
<keyword evidence="6 10" id="KW-0460">Magnesium</keyword>
<gene>
    <name evidence="10" type="primary">idi</name>
    <name evidence="13" type="ORF">CKY02_05140</name>
</gene>
<dbReference type="GO" id="GO:0005737">
    <property type="term" value="C:cytoplasm"/>
    <property type="evidence" value="ECO:0007669"/>
    <property type="project" value="UniProtKB-SubCell"/>
</dbReference>
<dbReference type="PROSITE" id="PS51462">
    <property type="entry name" value="NUDIX"/>
    <property type="match status" value="1"/>
</dbReference>
<evidence type="ECO:0000256" key="8">
    <source>
        <dbReference type="ARBA" id="ARBA00023229"/>
    </source>
</evidence>
<keyword evidence="9 10" id="KW-0413">Isomerase</keyword>
<feature type="active site" evidence="10 11">
    <location>
        <position position="65"/>
    </location>
</feature>
<feature type="binding site" evidence="10">
    <location>
        <position position="112"/>
    </location>
    <ligand>
        <name>Mn(2+)</name>
        <dbReference type="ChEBI" id="CHEBI:29035"/>
    </ligand>
</feature>
<dbReference type="Gene3D" id="3.90.79.10">
    <property type="entry name" value="Nucleoside Triphosphate Pyrophosphohydrolase"/>
    <property type="match status" value="1"/>
</dbReference>
<dbReference type="PANTHER" id="PTHR10885:SF0">
    <property type="entry name" value="ISOPENTENYL-DIPHOSPHATE DELTA-ISOMERASE"/>
    <property type="match status" value="1"/>
</dbReference>
<feature type="binding site" evidence="10">
    <location>
        <position position="67"/>
    </location>
    <ligand>
        <name>Mn(2+)</name>
        <dbReference type="ChEBI" id="CHEBI:29035"/>
    </ligand>
</feature>
<evidence type="ECO:0000256" key="6">
    <source>
        <dbReference type="ARBA" id="ARBA00022842"/>
    </source>
</evidence>
<keyword evidence="7 10" id="KW-0464">Manganese</keyword>
<dbReference type="GO" id="GO:0009240">
    <property type="term" value="P:isopentenyl diphosphate biosynthetic process"/>
    <property type="evidence" value="ECO:0007669"/>
    <property type="project" value="TreeGrafter"/>
</dbReference>
<dbReference type="NCBIfam" id="NF002995">
    <property type="entry name" value="PRK03759.1"/>
    <property type="match status" value="1"/>
</dbReference>
<keyword evidence="4 10" id="KW-0963">Cytoplasm</keyword>
<evidence type="ECO:0000256" key="11">
    <source>
        <dbReference type="PIRSR" id="PIRSR018427-1"/>
    </source>
</evidence>
<keyword evidence="5 10" id="KW-0479">Metal-binding</keyword>
<comment type="subunit">
    <text evidence="10">Homodimer.</text>
</comment>
<evidence type="ECO:0000256" key="10">
    <source>
        <dbReference type="HAMAP-Rule" id="MF_00202"/>
    </source>
</evidence>
<comment type="cofactor">
    <cofactor evidence="10">
        <name>Mg(2+)</name>
        <dbReference type="ChEBI" id="CHEBI:18420"/>
    </cofactor>
    <text evidence="10">Binds 1 Mg(2+) ion per subunit. The magnesium ion binds only when substrate is bound.</text>
</comment>
<comment type="cofactor">
    <cofactor evidence="10">
        <name>Mn(2+)</name>
        <dbReference type="ChEBI" id="CHEBI:29035"/>
    </cofactor>
    <text evidence="10">Binds 1 Mn(2+) ion per subunit.</text>
</comment>
<comment type="similarity">
    <text evidence="2 10">Belongs to the IPP isomerase type 1 family.</text>
</comment>
<dbReference type="PIRSF" id="PIRSF018427">
    <property type="entry name" value="Isopntndiph_ism"/>
    <property type="match status" value="1"/>
</dbReference>
<dbReference type="InterPro" id="IPR000086">
    <property type="entry name" value="NUDIX_hydrolase_dom"/>
</dbReference>
<comment type="catalytic activity">
    <reaction evidence="10">
        <text>isopentenyl diphosphate = dimethylallyl diphosphate</text>
        <dbReference type="Rhea" id="RHEA:23284"/>
        <dbReference type="ChEBI" id="CHEBI:57623"/>
        <dbReference type="ChEBI" id="CHEBI:128769"/>
        <dbReference type="EC" id="5.3.3.2"/>
    </reaction>
</comment>
<comment type="function">
    <text evidence="10">Catalyzes the 1,3-allylic rearrangement of the homoallylic substrate isopentenyl (IPP) to its highly electrophilic allylic isomer, dimethylallyl diphosphate (DMAPP).</text>
</comment>
<protein>
    <recommendedName>
        <fullName evidence="3 10">Isopentenyl-diphosphate Delta-isomerase</fullName>
        <shortName evidence="10">IPP isomerase</shortName>
        <ecNumber evidence="3 10">5.3.3.2</ecNumber>
    </recommendedName>
    <alternativeName>
        <fullName evidence="10">IPP:DMAPP isomerase</fullName>
    </alternativeName>
    <alternativeName>
        <fullName evidence="10">Isopentenyl pyrophosphate isomerase</fullName>
    </alternativeName>
</protein>
<dbReference type="UniPathway" id="UPA00059">
    <property type="reaction ID" value="UER00104"/>
</dbReference>
<feature type="active site" evidence="10 11">
    <location>
        <position position="114"/>
    </location>
</feature>
<evidence type="ECO:0000256" key="7">
    <source>
        <dbReference type="ARBA" id="ARBA00023211"/>
    </source>
</evidence>
<name>A0A329XB35_9GAMM</name>
<comment type="subcellular location">
    <subcellularLocation>
        <location evidence="10">Cytoplasm</location>
    </subcellularLocation>
</comment>
<dbReference type="GeneID" id="88805284"/>
<dbReference type="GO" id="GO:0004452">
    <property type="term" value="F:isopentenyl-diphosphate delta-isomerase activity"/>
    <property type="evidence" value="ECO:0007669"/>
    <property type="project" value="UniProtKB-UniRule"/>
</dbReference>
<feature type="binding site" evidence="10">
    <location>
        <position position="23"/>
    </location>
    <ligand>
        <name>Mn(2+)</name>
        <dbReference type="ChEBI" id="CHEBI:29035"/>
    </ligand>
</feature>
<evidence type="ECO:0000313" key="13">
    <source>
        <dbReference type="EMBL" id="RAX13826.1"/>
    </source>
</evidence>
<evidence type="ECO:0000313" key="14">
    <source>
        <dbReference type="Proteomes" id="UP000250919"/>
    </source>
</evidence>
<comment type="pathway">
    <text evidence="1 10">Isoprenoid biosynthesis; dimethylallyl diphosphate biosynthesis; dimethylallyl diphosphate from isopentenyl diphosphate: step 1/1.</text>
</comment>
<evidence type="ECO:0000256" key="5">
    <source>
        <dbReference type="ARBA" id="ARBA00022723"/>
    </source>
</evidence>
<feature type="binding site" evidence="10">
    <location>
        <position position="30"/>
    </location>
    <ligand>
        <name>Mn(2+)</name>
        <dbReference type="ChEBI" id="CHEBI:29035"/>
    </ligand>
</feature>
<dbReference type="InterPro" id="IPR056375">
    <property type="entry name" value="Idi_bact"/>
</dbReference>
<dbReference type="HAMAP" id="MF_00202">
    <property type="entry name" value="Idi"/>
    <property type="match status" value="1"/>
</dbReference>
<evidence type="ECO:0000259" key="12">
    <source>
        <dbReference type="PROSITE" id="PS51462"/>
    </source>
</evidence>